<sequence>MTDAPGNLVRFTRIPGQHYDTVGVAPRLQPTDFRRLPADRAFDVHWIVYAIRAQGACVVIPQHSNRLDRCPFDGALFKACRLIERFFCKHKALKRIAMRSDRTDRSFAGMNHLAAAIINS</sequence>
<evidence type="ECO:0000313" key="1">
    <source>
        <dbReference type="EMBL" id="GCE82227.1"/>
    </source>
</evidence>
<dbReference type="RefSeq" id="WP_193557610.1">
    <property type="nucleotide sequence ID" value="NZ_BDLU01000013.1"/>
</dbReference>
<organism evidence="1 2">
    <name type="scientific">Komagataeibacter diospyri</name>
    <dbReference type="NCBI Taxonomy" id="1932662"/>
    <lineage>
        <taxon>Bacteria</taxon>
        <taxon>Pseudomonadati</taxon>
        <taxon>Pseudomonadota</taxon>
        <taxon>Alphaproteobacteria</taxon>
        <taxon>Acetobacterales</taxon>
        <taxon>Acetobacteraceae</taxon>
        <taxon>Komagataeibacter</taxon>
    </lineage>
</organism>
<name>A0A4P5NP36_9PROT</name>
<reference evidence="2" key="1">
    <citation type="submission" date="2017-01" db="EMBL/GenBank/DDBJ databases">
        <title>Komagataeibacter sp. MSKU9 whole genome sequencing project.</title>
        <authorList>
            <person name="Matsutani M."/>
            <person name="Naloka K."/>
            <person name="Theeragool G."/>
            <person name="Yakushi T."/>
            <person name="Matsushita K."/>
        </authorList>
    </citation>
    <scope>NUCLEOTIDE SEQUENCE [LARGE SCALE GENOMIC DNA]</scope>
    <source>
        <strain evidence="2">MSKU9</strain>
    </source>
</reference>
<evidence type="ECO:0000313" key="2">
    <source>
        <dbReference type="Proteomes" id="UP000315095"/>
    </source>
</evidence>
<gene>
    <name evidence="1" type="ORF">MSKU9_0368</name>
</gene>
<dbReference type="Proteomes" id="UP000315095">
    <property type="component" value="Unassembled WGS sequence"/>
</dbReference>
<dbReference type="AlphaFoldDB" id="A0A4P5NP36"/>
<comment type="caution">
    <text evidence="1">The sequence shown here is derived from an EMBL/GenBank/DDBJ whole genome shotgun (WGS) entry which is preliminary data.</text>
</comment>
<proteinExistence type="predicted"/>
<protein>
    <submittedName>
        <fullName evidence="1">Transposase</fullName>
    </submittedName>
</protein>
<dbReference type="EMBL" id="BDLU01000013">
    <property type="protein sequence ID" value="GCE82227.1"/>
    <property type="molecule type" value="Genomic_DNA"/>
</dbReference>
<accession>A0A4P5NP36</accession>
<keyword evidence="2" id="KW-1185">Reference proteome</keyword>